<keyword evidence="1 6" id="KW-0597">Phosphoprotein</keyword>
<dbReference type="PROSITE" id="PS51755">
    <property type="entry name" value="OMPR_PHOB"/>
    <property type="match status" value="1"/>
</dbReference>
<evidence type="ECO:0000256" key="7">
    <source>
        <dbReference type="PROSITE-ProRule" id="PRU01091"/>
    </source>
</evidence>
<dbReference type="Pfam" id="PF00486">
    <property type="entry name" value="Trans_reg_C"/>
    <property type="match status" value="1"/>
</dbReference>
<keyword evidence="5" id="KW-0804">Transcription</keyword>
<dbReference type="RefSeq" id="WP_200392919.1">
    <property type="nucleotide sequence ID" value="NZ_JAENIO010000056.1"/>
</dbReference>
<keyword evidence="2" id="KW-0902">Two-component regulatory system</keyword>
<dbReference type="GO" id="GO:0000156">
    <property type="term" value="F:phosphorelay response regulator activity"/>
    <property type="evidence" value="ECO:0007669"/>
    <property type="project" value="TreeGrafter"/>
</dbReference>
<sequence length="232" mass="26050">MEAPTILVVEDDHAVRQGVVDALTFSGYQVLSAADGAEGLRLGLQANYQLMLLDLILPKLGGFELLAEVQRQRPGQAVIILSAKGEEDDRVRGLKLGADDYVLKPFGPRELLARVHAVLRRSKERPPVVETWSYLQGTADFSRCEIRYREGGRCELSEREGQLLRYLAAHSGRAVSRDELLQRLWGVEAKRMETRTIDMHIVSLRKKLRAPEMILTVRGKGYMLERSGDEPG</sequence>
<keyword evidence="4 7" id="KW-0238">DNA-binding</keyword>
<dbReference type="GO" id="GO:0000976">
    <property type="term" value="F:transcription cis-regulatory region binding"/>
    <property type="evidence" value="ECO:0007669"/>
    <property type="project" value="TreeGrafter"/>
</dbReference>
<evidence type="ECO:0000256" key="2">
    <source>
        <dbReference type="ARBA" id="ARBA00023012"/>
    </source>
</evidence>
<dbReference type="AlphaFoldDB" id="A0A934RTQ3"/>
<dbReference type="PANTHER" id="PTHR48111">
    <property type="entry name" value="REGULATOR OF RPOS"/>
    <property type="match status" value="1"/>
</dbReference>
<feature type="domain" description="OmpR/PhoB-type" evidence="9">
    <location>
        <begin position="129"/>
        <end position="226"/>
    </location>
</feature>
<feature type="domain" description="Response regulatory" evidence="8">
    <location>
        <begin position="5"/>
        <end position="119"/>
    </location>
</feature>
<evidence type="ECO:0000259" key="9">
    <source>
        <dbReference type="PROSITE" id="PS51755"/>
    </source>
</evidence>
<protein>
    <submittedName>
        <fullName evidence="10">Response regulator transcription factor</fullName>
    </submittedName>
</protein>
<name>A0A934RTQ3_9BACT</name>
<dbReference type="GO" id="GO:0032993">
    <property type="term" value="C:protein-DNA complex"/>
    <property type="evidence" value="ECO:0007669"/>
    <property type="project" value="TreeGrafter"/>
</dbReference>
<keyword evidence="3" id="KW-0805">Transcription regulation</keyword>
<dbReference type="PANTHER" id="PTHR48111:SF1">
    <property type="entry name" value="TWO-COMPONENT RESPONSE REGULATOR ORR33"/>
    <property type="match status" value="1"/>
</dbReference>
<evidence type="ECO:0000313" key="10">
    <source>
        <dbReference type="EMBL" id="MBK1835481.1"/>
    </source>
</evidence>
<dbReference type="InterPro" id="IPR011006">
    <property type="entry name" value="CheY-like_superfamily"/>
</dbReference>
<accession>A0A934RTQ3</accession>
<dbReference type="EMBL" id="JAENIO010000056">
    <property type="protein sequence ID" value="MBK1835481.1"/>
    <property type="molecule type" value="Genomic_DNA"/>
</dbReference>
<dbReference type="CDD" id="cd00383">
    <property type="entry name" value="trans_reg_C"/>
    <property type="match status" value="1"/>
</dbReference>
<reference evidence="10" key="1">
    <citation type="submission" date="2021-01" db="EMBL/GenBank/DDBJ databases">
        <title>Modified the classification status of verrucomicrobia.</title>
        <authorList>
            <person name="Feng X."/>
        </authorList>
    </citation>
    <scope>NUCLEOTIDE SEQUENCE</scope>
    <source>
        <strain evidence="10">KCTC 12986</strain>
    </source>
</reference>
<dbReference type="SUPFAM" id="SSF52172">
    <property type="entry name" value="CheY-like"/>
    <property type="match status" value="1"/>
</dbReference>
<dbReference type="PROSITE" id="PS50110">
    <property type="entry name" value="RESPONSE_REGULATORY"/>
    <property type="match status" value="1"/>
</dbReference>
<comment type="caution">
    <text evidence="10">The sequence shown here is derived from an EMBL/GenBank/DDBJ whole genome shotgun (WGS) entry which is preliminary data.</text>
</comment>
<dbReference type="SUPFAM" id="SSF46894">
    <property type="entry name" value="C-terminal effector domain of the bipartite response regulators"/>
    <property type="match status" value="1"/>
</dbReference>
<dbReference type="Gene3D" id="6.10.250.690">
    <property type="match status" value="1"/>
</dbReference>
<evidence type="ECO:0000256" key="5">
    <source>
        <dbReference type="ARBA" id="ARBA00023163"/>
    </source>
</evidence>
<dbReference type="Gene3D" id="1.10.10.10">
    <property type="entry name" value="Winged helix-like DNA-binding domain superfamily/Winged helix DNA-binding domain"/>
    <property type="match status" value="1"/>
</dbReference>
<evidence type="ECO:0000259" key="8">
    <source>
        <dbReference type="PROSITE" id="PS50110"/>
    </source>
</evidence>
<dbReference type="Gene3D" id="3.40.50.2300">
    <property type="match status" value="1"/>
</dbReference>
<evidence type="ECO:0000256" key="6">
    <source>
        <dbReference type="PROSITE-ProRule" id="PRU00169"/>
    </source>
</evidence>
<dbReference type="GO" id="GO:0005829">
    <property type="term" value="C:cytosol"/>
    <property type="evidence" value="ECO:0007669"/>
    <property type="project" value="TreeGrafter"/>
</dbReference>
<gene>
    <name evidence="10" type="ORF">JIN78_15530</name>
</gene>
<dbReference type="InterPro" id="IPR001867">
    <property type="entry name" value="OmpR/PhoB-type_DNA-bd"/>
</dbReference>
<dbReference type="Proteomes" id="UP000604083">
    <property type="component" value="Unassembled WGS sequence"/>
</dbReference>
<dbReference type="Pfam" id="PF00072">
    <property type="entry name" value="Response_reg"/>
    <property type="match status" value="1"/>
</dbReference>
<dbReference type="SMART" id="SM00862">
    <property type="entry name" value="Trans_reg_C"/>
    <property type="match status" value="1"/>
</dbReference>
<evidence type="ECO:0000256" key="3">
    <source>
        <dbReference type="ARBA" id="ARBA00023015"/>
    </source>
</evidence>
<dbReference type="InterPro" id="IPR016032">
    <property type="entry name" value="Sig_transdc_resp-reg_C-effctor"/>
</dbReference>
<evidence type="ECO:0000256" key="1">
    <source>
        <dbReference type="ARBA" id="ARBA00022553"/>
    </source>
</evidence>
<dbReference type="InterPro" id="IPR039420">
    <property type="entry name" value="WalR-like"/>
</dbReference>
<evidence type="ECO:0000313" key="11">
    <source>
        <dbReference type="Proteomes" id="UP000604083"/>
    </source>
</evidence>
<dbReference type="GO" id="GO:0006355">
    <property type="term" value="P:regulation of DNA-templated transcription"/>
    <property type="evidence" value="ECO:0007669"/>
    <property type="project" value="InterPro"/>
</dbReference>
<feature type="DNA-binding region" description="OmpR/PhoB-type" evidence="7">
    <location>
        <begin position="129"/>
        <end position="226"/>
    </location>
</feature>
<organism evidence="10 11">
    <name type="scientific">Roseibacillus ishigakijimensis</name>
    <dbReference type="NCBI Taxonomy" id="454146"/>
    <lineage>
        <taxon>Bacteria</taxon>
        <taxon>Pseudomonadati</taxon>
        <taxon>Verrucomicrobiota</taxon>
        <taxon>Verrucomicrobiia</taxon>
        <taxon>Verrucomicrobiales</taxon>
        <taxon>Verrucomicrobiaceae</taxon>
        <taxon>Roseibacillus</taxon>
    </lineage>
</organism>
<dbReference type="InterPro" id="IPR001789">
    <property type="entry name" value="Sig_transdc_resp-reg_receiver"/>
</dbReference>
<feature type="modified residue" description="4-aspartylphosphate" evidence="6">
    <location>
        <position position="54"/>
    </location>
</feature>
<dbReference type="CDD" id="cd17574">
    <property type="entry name" value="REC_OmpR"/>
    <property type="match status" value="1"/>
</dbReference>
<evidence type="ECO:0000256" key="4">
    <source>
        <dbReference type="ARBA" id="ARBA00023125"/>
    </source>
</evidence>
<keyword evidence="11" id="KW-1185">Reference proteome</keyword>
<dbReference type="SMART" id="SM00448">
    <property type="entry name" value="REC"/>
    <property type="match status" value="1"/>
</dbReference>
<dbReference type="InterPro" id="IPR036388">
    <property type="entry name" value="WH-like_DNA-bd_sf"/>
</dbReference>
<proteinExistence type="predicted"/>